<dbReference type="CDD" id="cd05301">
    <property type="entry name" value="GDH"/>
    <property type="match status" value="1"/>
</dbReference>
<dbReference type="GO" id="GO:0051287">
    <property type="term" value="F:NAD binding"/>
    <property type="evidence" value="ECO:0007669"/>
    <property type="project" value="InterPro"/>
</dbReference>
<comment type="caution">
    <text evidence="6">The sequence shown here is derived from an EMBL/GenBank/DDBJ whole genome shotgun (WGS) entry which is preliminary data.</text>
</comment>
<dbReference type="Pfam" id="PF02826">
    <property type="entry name" value="2-Hacid_dh_C"/>
    <property type="match status" value="1"/>
</dbReference>
<proteinExistence type="inferred from homology"/>
<dbReference type="PANTHER" id="PTHR10996">
    <property type="entry name" value="2-HYDROXYACID DEHYDROGENASE-RELATED"/>
    <property type="match status" value="1"/>
</dbReference>
<dbReference type="Gene3D" id="3.40.50.720">
    <property type="entry name" value="NAD(P)-binding Rossmann-like Domain"/>
    <property type="match status" value="2"/>
</dbReference>
<evidence type="ECO:0000256" key="3">
    <source>
        <dbReference type="RuleBase" id="RU003719"/>
    </source>
</evidence>
<protein>
    <submittedName>
        <fullName evidence="6">D-glycerate dehydrogenase</fullName>
    </submittedName>
</protein>
<sequence>MTKPRIFIPHRIAESALALLGERCTLDYRDIEEKLDDAAFFAGLEQADGLMIYSRHKISADVLDRAPRLRIVSNIAVGYDNLDLNELTARGIMATNTPDVLTETTADLTFALLMAAARRIPEADRYVKDGRWNEWLPSLMLGKDVHGAVIGIVGMGRIGEAVARRAKGFGMRILYHNRTRKEEAERSLGAEYAGLDDLLRRSDYVVVMTPLTPETTGLIGERELAFMKPDAILINTSRGRVVDEQALIHALSERRIAGAGLDVYAVEPVSRDNPLLSMPNVVTLPHIGSATRETRENMALKAARNMLAGLFGERPENLLNPSVFS</sequence>
<dbReference type="PROSITE" id="PS00671">
    <property type="entry name" value="D_2_HYDROXYACID_DH_3"/>
    <property type="match status" value="1"/>
</dbReference>
<dbReference type="InterPro" id="IPR036291">
    <property type="entry name" value="NAD(P)-bd_dom_sf"/>
</dbReference>
<feature type="domain" description="D-isomer specific 2-hydroxyacid dehydrogenase catalytic" evidence="4">
    <location>
        <begin position="8"/>
        <end position="320"/>
    </location>
</feature>
<dbReference type="FunFam" id="3.40.50.720:FF:000462">
    <property type="entry name" value="Glyoxylate reductase (NADP+)"/>
    <property type="match status" value="1"/>
</dbReference>
<evidence type="ECO:0000256" key="2">
    <source>
        <dbReference type="ARBA" id="ARBA00023002"/>
    </source>
</evidence>
<evidence type="ECO:0000256" key="1">
    <source>
        <dbReference type="ARBA" id="ARBA00005854"/>
    </source>
</evidence>
<dbReference type="SUPFAM" id="SSF51735">
    <property type="entry name" value="NAD(P)-binding Rossmann-fold domains"/>
    <property type="match status" value="1"/>
</dbReference>
<keyword evidence="7" id="KW-1185">Reference proteome</keyword>
<gene>
    <name evidence="6" type="ORF">O3V59_18615</name>
</gene>
<dbReference type="PROSITE" id="PS00065">
    <property type="entry name" value="D_2_HYDROXYACID_DH_1"/>
    <property type="match status" value="1"/>
</dbReference>
<reference evidence="6" key="1">
    <citation type="submission" date="2022-12" db="EMBL/GenBank/DDBJ databases">
        <title>Draft genome sequence of the thermophilic strain Brevibacillus thermoruber HT42, isolated from Los Humeros, Puebla, Mexico, with biotechnological potential.</title>
        <authorList>
            <person name="Lara Sanchez J."/>
            <person name="Solis Palacios R."/>
            <person name="Bustos Baena A.S."/>
            <person name="Ruz Baez A.E."/>
            <person name="Espinosa Luna G."/>
            <person name="Oliart Ros R.M."/>
        </authorList>
    </citation>
    <scope>NUCLEOTIDE SEQUENCE</scope>
    <source>
        <strain evidence="6">HT42</strain>
    </source>
</reference>
<dbReference type="InterPro" id="IPR029752">
    <property type="entry name" value="D-isomer_DH_CS1"/>
</dbReference>
<evidence type="ECO:0000259" key="4">
    <source>
        <dbReference type="Pfam" id="PF00389"/>
    </source>
</evidence>
<dbReference type="GO" id="GO:0016618">
    <property type="term" value="F:hydroxypyruvate reductase [NAD(P)H] activity"/>
    <property type="evidence" value="ECO:0007669"/>
    <property type="project" value="TreeGrafter"/>
</dbReference>
<dbReference type="EMBL" id="JAPYYP010000030">
    <property type="protein sequence ID" value="MDA5110378.1"/>
    <property type="molecule type" value="Genomic_DNA"/>
</dbReference>
<keyword evidence="2 3" id="KW-0560">Oxidoreductase</keyword>
<organism evidence="6 7">
    <name type="scientific">Brevibacillus thermoruber</name>
    <dbReference type="NCBI Taxonomy" id="33942"/>
    <lineage>
        <taxon>Bacteria</taxon>
        <taxon>Bacillati</taxon>
        <taxon>Bacillota</taxon>
        <taxon>Bacilli</taxon>
        <taxon>Bacillales</taxon>
        <taxon>Paenibacillaceae</taxon>
        <taxon>Brevibacillus</taxon>
    </lineage>
</organism>
<dbReference type="Proteomes" id="UP001151071">
    <property type="component" value="Unassembled WGS sequence"/>
</dbReference>
<dbReference type="InterPro" id="IPR029753">
    <property type="entry name" value="D-isomer_DH_CS"/>
</dbReference>
<accession>A0A9X3TV13</accession>
<dbReference type="InterPro" id="IPR006139">
    <property type="entry name" value="D-isomer_2_OHA_DH_cat_dom"/>
</dbReference>
<dbReference type="GO" id="GO:0005829">
    <property type="term" value="C:cytosol"/>
    <property type="evidence" value="ECO:0007669"/>
    <property type="project" value="TreeGrafter"/>
</dbReference>
<name>A0A9X3TV13_9BACL</name>
<dbReference type="InterPro" id="IPR050223">
    <property type="entry name" value="D-isomer_2-hydroxyacid_DH"/>
</dbReference>
<dbReference type="SUPFAM" id="SSF52283">
    <property type="entry name" value="Formate/glycerate dehydrogenase catalytic domain-like"/>
    <property type="match status" value="1"/>
</dbReference>
<feature type="domain" description="D-isomer specific 2-hydroxyacid dehydrogenase NAD-binding" evidence="5">
    <location>
        <begin position="110"/>
        <end position="288"/>
    </location>
</feature>
<evidence type="ECO:0000313" key="7">
    <source>
        <dbReference type="Proteomes" id="UP001151071"/>
    </source>
</evidence>
<comment type="similarity">
    <text evidence="1 3">Belongs to the D-isomer specific 2-hydroxyacid dehydrogenase family.</text>
</comment>
<dbReference type="AlphaFoldDB" id="A0A9X3TV13"/>
<dbReference type="InterPro" id="IPR006140">
    <property type="entry name" value="D-isomer_DH_NAD-bd"/>
</dbReference>
<evidence type="ECO:0000313" key="6">
    <source>
        <dbReference type="EMBL" id="MDA5110378.1"/>
    </source>
</evidence>
<dbReference type="GO" id="GO:0030267">
    <property type="term" value="F:glyoxylate reductase (NADPH) activity"/>
    <property type="evidence" value="ECO:0007669"/>
    <property type="project" value="TreeGrafter"/>
</dbReference>
<evidence type="ECO:0000259" key="5">
    <source>
        <dbReference type="Pfam" id="PF02826"/>
    </source>
</evidence>
<dbReference type="PANTHER" id="PTHR10996:SF283">
    <property type="entry name" value="GLYOXYLATE_HYDROXYPYRUVATE REDUCTASE B"/>
    <property type="match status" value="1"/>
</dbReference>
<dbReference type="Pfam" id="PF00389">
    <property type="entry name" value="2-Hacid_dh"/>
    <property type="match status" value="1"/>
</dbReference>